<sequence>MNLIAKTELKDEVLTLFFVGEINSTTASDAEKESFEVIDKQTFKTLILDFEQVSYVSSAGLRVILKIKQKCDDVHIYNATLSVYEVLSMTGFTSIIDVHKALNRVDVTNCEVIGSGYFSTVYRLDRDTIVKAYKHDMPIEEVERELSMAKQAFVLGIPTAISFDVVKVGDKLGVRFELLDSVLLRDLYKDHMENFDEYNKKYAALLKKINTAISDGKSLPSTKEIWLKKFEKIKPFLPEQDGEKLFGMLNGIEERNTFVHGDCHVKNIMIQDHELFLIDMDTLSHGHPIFELAALIAPYELFEETDPGNNEAFFKLSHDVCTRLYEETLNEYFQKDDPEIKGKIRLLGHMHMMWWTLTYNHENTKRFEHHKQQLLTMLSDFDDFNIGI</sequence>
<dbReference type="KEGG" id="trc:DYE49_00550"/>
<dbReference type="PROSITE" id="PS50801">
    <property type="entry name" value="STAS"/>
    <property type="match status" value="1"/>
</dbReference>
<protein>
    <submittedName>
        <fullName evidence="2">STAS domain-containing protein</fullName>
    </submittedName>
</protein>
<gene>
    <name evidence="2" type="ORF">DYE49_00550</name>
</gene>
<dbReference type="Pfam" id="PF01740">
    <property type="entry name" value="STAS"/>
    <property type="match status" value="1"/>
</dbReference>
<feature type="domain" description="STAS" evidence="1">
    <location>
        <begin position="3"/>
        <end position="96"/>
    </location>
</feature>
<reference evidence="2 3" key="1">
    <citation type="submission" date="2018-08" db="EMBL/GenBank/DDBJ databases">
        <title>The first complete genome of Treponema rectale (CHPAT), a commensal spirochete of the bovine rectum.</title>
        <authorList>
            <person name="Staton G.J."/>
            <person name="Clegg S.R."/>
            <person name="Carter S.D."/>
            <person name="Radford A.D."/>
            <person name="Darby A."/>
            <person name="Hall N."/>
            <person name="Birtles R.J."/>
            <person name="Evans N.J."/>
        </authorList>
    </citation>
    <scope>NUCLEOTIDE SEQUENCE [LARGE SCALE GENOMIC DNA]</scope>
    <source>
        <strain evidence="2 3">CHPA</strain>
    </source>
</reference>
<dbReference type="Proteomes" id="UP000593591">
    <property type="component" value="Chromosome"/>
</dbReference>
<organism evidence="2 3">
    <name type="scientific">Treponema rectale</name>
    <dbReference type="NCBI Taxonomy" id="744512"/>
    <lineage>
        <taxon>Bacteria</taxon>
        <taxon>Pseudomonadati</taxon>
        <taxon>Spirochaetota</taxon>
        <taxon>Spirochaetia</taxon>
        <taxon>Spirochaetales</taxon>
        <taxon>Treponemataceae</taxon>
        <taxon>Treponema</taxon>
    </lineage>
</organism>
<dbReference type="SUPFAM" id="SSF52091">
    <property type="entry name" value="SpoIIaa-like"/>
    <property type="match status" value="1"/>
</dbReference>
<dbReference type="Gene3D" id="3.30.750.24">
    <property type="entry name" value="STAS domain"/>
    <property type="match status" value="1"/>
</dbReference>
<evidence type="ECO:0000313" key="2">
    <source>
        <dbReference type="EMBL" id="QOS39020.1"/>
    </source>
</evidence>
<dbReference type="InterPro" id="IPR036513">
    <property type="entry name" value="STAS_dom_sf"/>
</dbReference>
<dbReference type="SUPFAM" id="SSF56112">
    <property type="entry name" value="Protein kinase-like (PK-like)"/>
    <property type="match status" value="1"/>
</dbReference>
<dbReference type="InterPro" id="IPR011009">
    <property type="entry name" value="Kinase-like_dom_sf"/>
</dbReference>
<dbReference type="InterPro" id="IPR002645">
    <property type="entry name" value="STAS_dom"/>
</dbReference>
<dbReference type="EMBL" id="CP031517">
    <property type="protein sequence ID" value="QOS39020.1"/>
    <property type="molecule type" value="Genomic_DNA"/>
</dbReference>
<accession>A0A7M1XIS1</accession>
<dbReference type="Pfam" id="PF01636">
    <property type="entry name" value="APH"/>
    <property type="match status" value="1"/>
</dbReference>
<dbReference type="InterPro" id="IPR002575">
    <property type="entry name" value="Aminoglycoside_PTrfase"/>
</dbReference>
<evidence type="ECO:0000259" key="1">
    <source>
        <dbReference type="PROSITE" id="PS50801"/>
    </source>
</evidence>
<dbReference type="PANTHER" id="PTHR33495">
    <property type="entry name" value="ANTI-SIGMA FACTOR ANTAGONIST TM_1081-RELATED-RELATED"/>
    <property type="match status" value="1"/>
</dbReference>
<dbReference type="CDD" id="cd07043">
    <property type="entry name" value="STAS_anti-anti-sigma_factors"/>
    <property type="match status" value="1"/>
</dbReference>
<dbReference type="GO" id="GO:0043856">
    <property type="term" value="F:anti-sigma factor antagonist activity"/>
    <property type="evidence" value="ECO:0007669"/>
    <property type="project" value="TreeGrafter"/>
</dbReference>
<dbReference type="Gene3D" id="3.90.1200.10">
    <property type="match status" value="1"/>
</dbReference>
<dbReference type="AlphaFoldDB" id="A0A7M1XIS1"/>
<evidence type="ECO:0000313" key="3">
    <source>
        <dbReference type="Proteomes" id="UP000593591"/>
    </source>
</evidence>
<name>A0A7M1XIS1_9SPIR</name>
<proteinExistence type="predicted"/>